<feature type="domain" description="Transposase Helix-turn-helix" evidence="6">
    <location>
        <begin position="677"/>
        <end position="727"/>
    </location>
</feature>
<dbReference type="Pfam" id="PF13359">
    <property type="entry name" value="DDE_Tnp_4"/>
    <property type="match status" value="1"/>
</dbReference>
<evidence type="ECO:0000256" key="2">
    <source>
        <dbReference type="ARBA" id="ARBA00022723"/>
    </source>
</evidence>
<dbReference type="GO" id="GO:0046872">
    <property type="term" value="F:metal ion binding"/>
    <property type="evidence" value="ECO:0007669"/>
    <property type="project" value="UniProtKB-KW"/>
</dbReference>
<dbReference type="PANTHER" id="PTHR23080:SF63">
    <property type="entry name" value="TICK TRANSPOSON"/>
    <property type="match status" value="1"/>
</dbReference>
<sequence>MASDLKAIEDLLDRKFDEKLRPMKSSLKDLSSQLAEAVNSLAFLHDQCDMLTKKVKFLESRNTSLETENKLIKVELNKMAGDLNTTKKSLDDIEQYSRRDCLEIKGVPVTTTENTNDVVKKVGELMEVEILEEAISTSHRLPAPRPKPNQRPAKPGVHLKHPFNVIGLSEIKYNKDRVHSTLNTELEGYDFILEPSNTEAGGVGFYIQNNLSYNIRSDLSSSSNFHEIIWIEIENKKNQNTLCGVAYRHPNSEIENFTNMLNETIDKINKENKFCILMGDMNINALNCSSDKATDDFINTMASYSFQHHILQPTRITNHSATLIDHIFFNSFQHHTISGNIVYDLTDHLPNFLIINKFTELPRRFKLFRRDYSHYDESAVVHDMQAINWEHCFSHCKDVNDYFDSFYASVERIIDKHVPLKKLSRKEIKFLSKPWITTGIKHSIAIKNKLYKQFLNTQNSFIHKQFKLYRNKLKRLLMASKEKYYEDYFSAHLKNVKEIWKGKPAQIYDTTHPDWAPTINMGKLHASSAVKSASKETSLKRHYSLQDRNKVKKRFCLAEININDENREPDVGKDEVPDGEPDEVDEGSELRIETIFKDCKDQPESTLTRTVSTQTKLTLADFDNLEKNTTCDYNPFKSRKSFEDDPDKLKFYTGLPAMTVFMTVLNLISPGLALRESLNKFEQLLSTLMRLRLNLPVVDLGYRFTIHPSTVSRIFQSCIQVMYTSMSFLVHWPDRDQLKLTMPLSFCQKFSSCSVIIDCFEVFIDRPSELLARAQTWSSYKHHNTAKFLIGITPQGTVSFISKGWGGRASDKFITEHSGFLKNLLPGDLVLADRGFDIQDSCGLYCARLQIQASLKTSPSCLQ</sequence>
<evidence type="ECO:0000259" key="7">
    <source>
        <dbReference type="Pfam" id="PF14529"/>
    </source>
</evidence>
<dbReference type="SUPFAM" id="SSF56219">
    <property type="entry name" value="DNase I-like"/>
    <property type="match status" value="1"/>
</dbReference>
<feature type="compositionally biased region" description="Basic and acidic residues" evidence="4">
    <location>
        <begin position="566"/>
        <end position="576"/>
    </location>
</feature>
<dbReference type="GO" id="GO:0003824">
    <property type="term" value="F:catalytic activity"/>
    <property type="evidence" value="ECO:0007669"/>
    <property type="project" value="InterPro"/>
</dbReference>
<name>A7T1Z7_NEMVE</name>
<accession>A7T1Z7</accession>
<dbReference type="HOGENOM" id="CLU_331843_0_0_1"/>
<dbReference type="STRING" id="45351.A7T1Z7"/>
<keyword evidence="9" id="KW-1185">Reference proteome</keyword>
<dbReference type="Gene3D" id="3.60.10.10">
    <property type="entry name" value="Endonuclease/exonuclease/phosphatase"/>
    <property type="match status" value="1"/>
</dbReference>
<evidence type="ECO:0000256" key="1">
    <source>
        <dbReference type="ARBA" id="ARBA00001968"/>
    </source>
</evidence>
<gene>
    <name evidence="8" type="ORF">NEMVEDRAFT_v1g221128</name>
</gene>
<comment type="cofactor">
    <cofactor evidence="1">
        <name>a divalent metal cation</name>
        <dbReference type="ChEBI" id="CHEBI:60240"/>
    </cofactor>
</comment>
<dbReference type="InterPro" id="IPR027806">
    <property type="entry name" value="HARBI1_dom"/>
</dbReference>
<evidence type="ECO:0000259" key="5">
    <source>
        <dbReference type="Pfam" id="PF13359"/>
    </source>
</evidence>
<evidence type="ECO:0000259" key="6">
    <source>
        <dbReference type="Pfam" id="PF13613"/>
    </source>
</evidence>
<evidence type="ECO:0000256" key="3">
    <source>
        <dbReference type="SAM" id="Coils"/>
    </source>
</evidence>
<dbReference type="InParanoid" id="A7T1Z7"/>
<dbReference type="InterPro" id="IPR005135">
    <property type="entry name" value="Endo/exonuclease/phosphatase"/>
</dbReference>
<protein>
    <recommendedName>
        <fullName evidence="10">DDE Tnp4 domain-containing protein</fullName>
    </recommendedName>
</protein>
<evidence type="ECO:0000256" key="4">
    <source>
        <dbReference type="SAM" id="MobiDB-lite"/>
    </source>
</evidence>
<dbReference type="PhylomeDB" id="A7T1Z7"/>
<dbReference type="Pfam" id="PF13613">
    <property type="entry name" value="HTH_Tnp_4"/>
    <property type="match status" value="1"/>
</dbReference>
<dbReference type="InterPro" id="IPR027805">
    <property type="entry name" value="Transposase_HTH_dom"/>
</dbReference>
<organism evidence="8 9">
    <name type="scientific">Nematostella vectensis</name>
    <name type="common">Starlet sea anemone</name>
    <dbReference type="NCBI Taxonomy" id="45351"/>
    <lineage>
        <taxon>Eukaryota</taxon>
        <taxon>Metazoa</taxon>
        <taxon>Cnidaria</taxon>
        <taxon>Anthozoa</taxon>
        <taxon>Hexacorallia</taxon>
        <taxon>Actiniaria</taxon>
        <taxon>Edwardsiidae</taxon>
        <taxon>Nematostella</taxon>
    </lineage>
</organism>
<feature type="domain" description="DDE Tnp4" evidence="5">
    <location>
        <begin position="757"/>
        <end position="844"/>
    </location>
</feature>
<evidence type="ECO:0008006" key="10">
    <source>
        <dbReference type="Google" id="ProtNLM"/>
    </source>
</evidence>
<evidence type="ECO:0000313" key="9">
    <source>
        <dbReference type="Proteomes" id="UP000001593"/>
    </source>
</evidence>
<reference evidence="8 9" key="1">
    <citation type="journal article" date="2007" name="Science">
        <title>Sea anemone genome reveals ancestral eumetazoan gene repertoire and genomic organization.</title>
        <authorList>
            <person name="Putnam N.H."/>
            <person name="Srivastava M."/>
            <person name="Hellsten U."/>
            <person name="Dirks B."/>
            <person name="Chapman J."/>
            <person name="Salamov A."/>
            <person name="Terry A."/>
            <person name="Shapiro H."/>
            <person name="Lindquist E."/>
            <person name="Kapitonov V.V."/>
            <person name="Jurka J."/>
            <person name="Genikhovich G."/>
            <person name="Grigoriev I.V."/>
            <person name="Lucas S.M."/>
            <person name="Steele R.E."/>
            <person name="Finnerty J.R."/>
            <person name="Technau U."/>
            <person name="Martindale M.Q."/>
            <person name="Rokhsar D.S."/>
        </authorList>
    </citation>
    <scope>NUCLEOTIDE SEQUENCE [LARGE SCALE GENOMIC DNA]</scope>
    <source>
        <strain evidence="9">CH2 X CH6</strain>
    </source>
</reference>
<proteinExistence type="predicted"/>
<dbReference type="Proteomes" id="UP000001593">
    <property type="component" value="Unassembled WGS sequence"/>
</dbReference>
<keyword evidence="2" id="KW-0479">Metal-binding</keyword>
<dbReference type="PANTHER" id="PTHR23080">
    <property type="entry name" value="THAP DOMAIN PROTEIN"/>
    <property type="match status" value="1"/>
</dbReference>
<feature type="region of interest" description="Disordered" evidence="4">
    <location>
        <begin position="137"/>
        <end position="158"/>
    </location>
</feature>
<dbReference type="eggNOG" id="ENOG502SAHD">
    <property type="taxonomic scope" value="Eukaryota"/>
</dbReference>
<dbReference type="AlphaFoldDB" id="A7T1Z7"/>
<keyword evidence="3" id="KW-0175">Coiled coil</keyword>
<evidence type="ECO:0000313" key="8">
    <source>
        <dbReference type="EMBL" id="EDO30019.1"/>
    </source>
</evidence>
<dbReference type="Pfam" id="PF14529">
    <property type="entry name" value="Exo_endo_phos_2"/>
    <property type="match status" value="1"/>
</dbReference>
<feature type="domain" description="Endonuclease/exonuclease/phosphatase" evidence="7">
    <location>
        <begin position="246"/>
        <end position="349"/>
    </location>
</feature>
<feature type="coiled-coil region" evidence="3">
    <location>
        <begin position="27"/>
        <end position="68"/>
    </location>
</feature>
<feature type="region of interest" description="Disordered" evidence="4">
    <location>
        <begin position="566"/>
        <end position="585"/>
    </location>
</feature>
<dbReference type="EMBL" id="DS470175">
    <property type="protein sequence ID" value="EDO30019.1"/>
    <property type="molecule type" value="Genomic_DNA"/>
</dbReference>
<dbReference type="InterPro" id="IPR036691">
    <property type="entry name" value="Endo/exonu/phosph_ase_sf"/>
</dbReference>